<reference evidence="2 3" key="1">
    <citation type="submission" date="2021-10" db="EMBL/GenBank/DDBJ databases">
        <title>Anaerobic single-cell dispensing facilitates the cultivation of human gut bacteria.</title>
        <authorList>
            <person name="Afrizal A."/>
        </authorList>
    </citation>
    <scope>NUCLEOTIDE SEQUENCE [LARGE SCALE GENOMIC DNA]</scope>
    <source>
        <strain evidence="2 3">CLA-AA-H232</strain>
    </source>
</reference>
<proteinExistence type="predicted"/>
<gene>
    <name evidence="2" type="ORF">LKE05_11280</name>
</gene>
<dbReference type="RefSeq" id="WP_022230044.1">
    <property type="nucleotide sequence ID" value="NZ_JAJEQM010000016.1"/>
</dbReference>
<protein>
    <submittedName>
        <fullName evidence="2">Cytochrome P450</fullName>
    </submittedName>
</protein>
<evidence type="ECO:0000313" key="3">
    <source>
        <dbReference type="Proteomes" id="UP001198242"/>
    </source>
</evidence>
<evidence type="ECO:0000256" key="1">
    <source>
        <dbReference type="SAM" id="Phobius"/>
    </source>
</evidence>
<keyword evidence="3" id="KW-1185">Reference proteome</keyword>
<keyword evidence="1" id="KW-1133">Transmembrane helix</keyword>
<accession>A0AAE3E0N6</accession>
<feature type="transmembrane region" description="Helical" evidence="1">
    <location>
        <begin position="12"/>
        <end position="29"/>
    </location>
</feature>
<dbReference type="Proteomes" id="UP001198242">
    <property type="component" value="Unassembled WGS sequence"/>
</dbReference>
<keyword evidence="1" id="KW-0472">Membrane</keyword>
<dbReference type="AlphaFoldDB" id="A0AAE3E0N6"/>
<feature type="transmembrane region" description="Helical" evidence="1">
    <location>
        <begin position="49"/>
        <end position="69"/>
    </location>
</feature>
<organism evidence="2 3">
    <name type="scientific">Hominilimicola fabiformis</name>
    <dbReference type="NCBI Taxonomy" id="2885356"/>
    <lineage>
        <taxon>Bacteria</taxon>
        <taxon>Bacillati</taxon>
        <taxon>Bacillota</taxon>
        <taxon>Clostridia</taxon>
        <taxon>Eubacteriales</taxon>
        <taxon>Oscillospiraceae</taxon>
        <taxon>Hominilimicola</taxon>
    </lineage>
</organism>
<name>A0AAE3E0N6_9FIRM</name>
<dbReference type="EMBL" id="JAJEQM010000016">
    <property type="protein sequence ID" value="MCC2211367.1"/>
    <property type="molecule type" value="Genomic_DNA"/>
</dbReference>
<evidence type="ECO:0000313" key="2">
    <source>
        <dbReference type="EMBL" id="MCC2211367.1"/>
    </source>
</evidence>
<comment type="caution">
    <text evidence="2">The sequence shown here is derived from an EMBL/GenBank/DDBJ whole genome shotgun (WGS) entry which is preliminary data.</text>
</comment>
<feature type="transmembrane region" description="Helical" evidence="1">
    <location>
        <begin position="81"/>
        <end position="102"/>
    </location>
</feature>
<keyword evidence="1" id="KW-0812">Transmembrane</keyword>
<sequence>MNKKLKRILKNTVPLVIYLVFCFAVNAYAEDMWEVANRIIVDVYNKIAGISTVLAALMTTICVVGMKLSNNQQKVDQSVDWLKRIWIAWAIINGIGAFLAYVRPLLAGLATIQ</sequence>